<feature type="transmembrane region" description="Helical" evidence="1">
    <location>
        <begin position="123"/>
        <end position="147"/>
    </location>
</feature>
<comment type="caution">
    <text evidence="2">The sequence shown here is derived from an EMBL/GenBank/DDBJ whole genome shotgun (WGS) entry which is preliminary data.</text>
</comment>
<keyword evidence="1" id="KW-1133">Transmembrane helix</keyword>
<keyword evidence="1" id="KW-0472">Membrane</keyword>
<gene>
    <name evidence="2" type="ORF">GM50_7815</name>
</gene>
<feature type="transmembrane region" description="Helical" evidence="1">
    <location>
        <begin position="97"/>
        <end position="117"/>
    </location>
</feature>
<reference evidence="2" key="1">
    <citation type="submission" date="2014-05" db="EMBL/GenBank/DDBJ databases">
        <title>Key roles for freshwater Actinobacteria revealed by deep metagenomic sequencing.</title>
        <authorList>
            <person name="Ghai R."/>
            <person name="Mizuno C.M."/>
            <person name="Picazo A."/>
            <person name="Camacho A."/>
            <person name="Rodriguez-Valera F."/>
        </authorList>
    </citation>
    <scope>NUCLEOTIDE SEQUENCE</scope>
</reference>
<dbReference type="AlphaFoldDB" id="A0A094Q3F8"/>
<evidence type="ECO:0000256" key="1">
    <source>
        <dbReference type="SAM" id="Phobius"/>
    </source>
</evidence>
<name>A0A094Q3F8_9ZZZZ</name>
<keyword evidence="1" id="KW-0812">Transmembrane</keyword>
<sequence>MVYIVFMSPKITPSYWICPRCETRDDYYYAPRVVGQVGIARGFEIGDSEFIGGGAQSVEKEVALCKKCGERVKFVAEIVEYSAEETRERGKQGVKSGLFIFVTSSIATFFIARHYIYSYEESTPWFIATIISTSVSVFSLAFVFSAAKESLK</sequence>
<protein>
    <submittedName>
        <fullName evidence="2">Uncharacterized protein</fullName>
    </submittedName>
</protein>
<dbReference type="EMBL" id="JNSK01000021">
    <property type="protein sequence ID" value="KGA18675.1"/>
    <property type="molecule type" value="Genomic_DNA"/>
</dbReference>
<proteinExistence type="predicted"/>
<accession>A0A094Q3F8</accession>
<organism evidence="2">
    <name type="scientific">freshwater metagenome</name>
    <dbReference type="NCBI Taxonomy" id="449393"/>
    <lineage>
        <taxon>unclassified sequences</taxon>
        <taxon>metagenomes</taxon>
        <taxon>ecological metagenomes</taxon>
    </lineage>
</organism>
<evidence type="ECO:0000313" key="2">
    <source>
        <dbReference type="EMBL" id="KGA18675.1"/>
    </source>
</evidence>